<gene>
    <name evidence="1" type="ORF">HJG54_06090</name>
</gene>
<evidence type="ECO:0000313" key="1">
    <source>
        <dbReference type="EMBL" id="WNZ26456.1"/>
    </source>
</evidence>
<dbReference type="AlphaFoldDB" id="A0AA96WPV3"/>
<reference evidence="1" key="1">
    <citation type="submission" date="2020-05" db="EMBL/GenBank/DDBJ databases">
        <authorList>
            <person name="Zhu T."/>
            <person name="Keshari N."/>
            <person name="Lu X."/>
        </authorList>
    </citation>
    <scope>NUCLEOTIDE SEQUENCE</scope>
    <source>
        <strain evidence="1">NK1-12</strain>
    </source>
</reference>
<protein>
    <submittedName>
        <fullName evidence="1">Uncharacterized protein</fullName>
    </submittedName>
</protein>
<proteinExistence type="predicted"/>
<organism evidence="1">
    <name type="scientific">Leptolyngbya sp. NK1-12</name>
    <dbReference type="NCBI Taxonomy" id="2547451"/>
    <lineage>
        <taxon>Bacteria</taxon>
        <taxon>Bacillati</taxon>
        <taxon>Cyanobacteriota</taxon>
        <taxon>Cyanophyceae</taxon>
        <taxon>Leptolyngbyales</taxon>
        <taxon>Leptolyngbyaceae</taxon>
        <taxon>Leptolyngbya group</taxon>
        <taxon>Leptolyngbya</taxon>
    </lineage>
</organism>
<sequence>MTVHSKYNCHFIDPDTMRSLEQEISVSRTLQRGTYILRIKSGAFGYRSEPSLQGEPIVLLWIYGGKVVNQQTGIEVAATWISLNGYSDMLRLEVREAATVCAFFFDTYLEDNQGEVTLSVTRI</sequence>
<accession>A0AA96WPV3</accession>
<name>A0AA96WPV3_9CYAN</name>
<dbReference type="EMBL" id="CP053586">
    <property type="protein sequence ID" value="WNZ26456.1"/>
    <property type="molecule type" value="Genomic_DNA"/>
</dbReference>